<evidence type="ECO:0000256" key="6">
    <source>
        <dbReference type="ARBA" id="ARBA00023316"/>
    </source>
</evidence>
<dbReference type="PANTHER" id="PTHR30518">
    <property type="entry name" value="ENDOLYTIC MUREIN TRANSGLYCOSYLASE"/>
    <property type="match status" value="1"/>
</dbReference>
<keyword evidence="5 7" id="KW-0456">Lyase</keyword>
<reference evidence="8 9" key="1">
    <citation type="submission" date="2020-02" db="EMBL/GenBank/DDBJ databases">
        <authorList>
            <person name="Kim Y.B."/>
            <person name="Roh S.W."/>
        </authorList>
    </citation>
    <scope>NUCLEOTIDE SEQUENCE [LARGE SCALE GENOMIC DNA]</scope>
    <source>
        <strain evidence="8 9">DSM 103574</strain>
    </source>
</reference>
<sequence length="347" mass="38750">MGKKRRRHAPGKKYAGGLLLIILLLLGLSIWYVSNLGKPLNAGDTQVLSVNIPQGSGTSNIGQILQEEQIIASAGRFQLLSKIDGNDGKYKAGEYSLSPSMTLQQIMDIIISGDSSTSRFTIPEGLTVKETAERLHAQNFINQEAFFSEVQSGSFDYKFMELLPPGENRLEGFLYPETYDIYTTASEHDIIQKMLSQFDKLVGEEYYARAQEMGYSMYQIVTIASLIEKETLVSAERPTVASVIYNRMAINMPLQIDAAVQYALPEHKSRLTNKDLQVDSPYNTYQNTGLPPGPICSPGIDSIEAALYPASTNYYYYVLSADQNGTHKFSNTYEEFMKNKKAYIKSL</sequence>
<keyword evidence="2 7" id="KW-0812">Transmembrane</keyword>
<dbReference type="Pfam" id="PF02618">
    <property type="entry name" value="YceG"/>
    <property type="match status" value="1"/>
</dbReference>
<organism evidence="8 9">
    <name type="scientific">Aminipila butyrica</name>
    <dbReference type="NCBI Taxonomy" id="433296"/>
    <lineage>
        <taxon>Bacteria</taxon>
        <taxon>Bacillati</taxon>
        <taxon>Bacillota</taxon>
        <taxon>Clostridia</taxon>
        <taxon>Peptostreptococcales</taxon>
        <taxon>Anaerovoracaceae</taxon>
        <taxon>Aminipila</taxon>
    </lineage>
</organism>
<dbReference type="PANTHER" id="PTHR30518:SF2">
    <property type="entry name" value="ENDOLYTIC MUREIN TRANSGLYCOSYLASE"/>
    <property type="match status" value="1"/>
</dbReference>
<evidence type="ECO:0000256" key="2">
    <source>
        <dbReference type="ARBA" id="ARBA00022692"/>
    </source>
</evidence>
<accession>A0A858BWJ0</accession>
<evidence type="ECO:0000313" key="8">
    <source>
        <dbReference type="EMBL" id="QIB69445.1"/>
    </source>
</evidence>
<dbReference type="NCBIfam" id="TIGR00247">
    <property type="entry name" value="endolytic transglycosylase MltG"/>
    <property type="match status" value="1"/>
</dbReference>
<dbReference type="InterPro" id="IPR003770">
    <property type="entry name" value="MLTG-like"/>
</dbReference>
<evidence type="ECO:0000256" key="1">
    <source>
        <dbReference type="ARBA" id="ARBA00022475"/>
    </source>
</evidence>
<comment type="similarity">
    <text evidence="7">Belongs to the transglycosylase MltG family.</text>
</comment>
<keyword evidence="3 7" id="KW-1133">Transmembrane helix</keyword>
<dbReference type="EC" id="4.2.2.29" evidence="7"/>
<evidence type="ECO:0000256" key="4">
    <source>
        <dbReference type="ARBA" id="ARBA00023136"/>
    </source>
</evidence>
<feature type="transmembrane region" description="Helical" evidence="7">
    <location>
        <begin position="14"/>
        <end position="33"/>
    </location>
</feature>
<evidence type="ECO:0000256" key="3">
    <source>
        <dbReference type="ARBA" id="ARBA00022989"/>
    </source>
</evidence>
<proteinExistence type="inferred from homology"/>
<name>A0A858BWJ0_9FIRM</name>
<evidence type="ECO:0000256" key="5">
    <source>
        <dbReference type="ARBA" id="ARBA00023239"/>
    </source>
</evidence>
<dbReference type="Proteomes" id="UP000466848">
    <property type="component" value="Chromosome"/>
</dbReference>
<keyword evidence="9" id="KW-1185">Reference proteome</keyword>
<dbReference type="GO" id="GO:0071555">
    <property type="term" value="P:cell wall organization"/>
    <property type="evidence" value="ECO:0007669"/>
    <property type="project" value="UniProtKB-KW"/>
</dbReference>
<gene>
    <name evidence="7 8" type="primary">mltG</name>
    <name evidence="8" type="ORF">Ami103574_08930</name>
</gene>
<dbReference type="RefSeq" id="WP_163066688.1">
    <property type="nucleotide sequence ID" value="NZ_CP048649.1"/>
</dbReference>
<dbReference type="Gene3D" id="3.30.1490.480">
    <property type="entry name" value="Endolytic murein transglycosylase"/>
    <property type="match status" value="1"/>
</dbReference>
<dbReference type="HAMAP" id="MF_02065">
    <property type="entry name" value="MltG"/>
    <property type="match status" value="1"/>
</dbReference>
<comment type="function">
    <text evidence="7">Functions as a peptidoglycan terminase that cleaves nascent peptidoglycan strands endolytically to terminate their elongation.</text>
</comment>
<dbReference type="KEGG" id="abut:Ami103574_08930"/>
<keyword evidence="6 7" id="KW-0961">Cell wall biogenesis/degradation</keyword>
<dbReference type="EMBL" id="CP048649">
    <property type="protein sequence ID" value="QIB69445.1"/>
    <property type="molecule type" value="Genomic_DNA"/>
</dbReference>
<dbReference type="AlphaFoldDB" id="A0A858BWJ0"/>
<dbReference type="Gene3D" id="3.30.160.60">
    <property type="entry name" value="Classic Zinc Finger"/>
    <property type="match status" value="1"/>
</dbReference>
<keyword evidence="4 7" id="KW-0472">Membrane</keyword>
<dbReference type="GO" id="GO:0009252">
    <property type="term" value="P:peptidoglycan biosynthetic process"/>
    <property type="evidence" value="ECO:0007669"/>
    <property type="project" value="UniProtKB-UniRule"/>
</dbReference>
<protein>
    <recommendedName>
        <fullName evidence="7">Endolytic murein transglycosylase</fullName>
        <ecNumber evidence="7">4.2.2.29</ecNumber>
    </recommendedName>
    <alternativeName>
        <fullName evidence="7">Peptidoglycan lytic transglycosylase</fullName>
    </alternativeName>
    <alternativeName>
        <fullName evidence="7">Peptidoglycan polymerization terminase</fullName>
    </alternativeName>
</protein>
<evidence type="ECO:0000256" key="7">
    <source>
        <dbReference type="HAMAP-Rule" id="MF_02065"/>
    </source>
</evidence>
<dbReference type="GO" id="GO:0005886">
    <property type="term" value="C:plasma membrane"/>
    <property type="evidence" value="ECO:0007669"/>
    <property type="project" value="UniProtKB-SubCell"/>
</dbReference>
<keyword evidence="1 7" id="KW-1003">Cell membrane</keyword>
<comment type="subcellular location">
    <subcellularLocation>
        <location evidence="7">Cell membrane</location>
        <topology evidence="7">Single-pass membrane protein</topology>
    </subcellularLocation>
</comment>
<comment type="catalytic activity">
    <reaction evidence="7">
        <text>a peptidoglycan chain = a peptidoglycan chain with N-acetyl-1,6-anhydromuramyl-[peptide] at the reducing end + a peptidoglycan chain with N-acetylglucosamine at the non-reducing end.</text>
        <dbReference type="EC" id="4.2.2.29"/>
    </reaction>
</comment>
<feature type="site" description="Important for catalytic activity" evidence="7">
    <location>
        <position position="230"/>
    </location>
</feature>
<dbReference type="CDD" id="cd08010">
    <property type="entry name" value="MltG_like"/>
    <property type="match status" value="1"/>
</dbReference>
<evidence type="ECO:0000313" key="9">
    <source>
        <dbReference type="Proteomes" id="UP000466848"/>
    </source>
</evidence>
<dbReference type="GO" id="GO:0008932">
    <property type="term" value="F:lytic endotransglycosylase activity"/>
    <property type="evidence" value="ECO:0007669"/>
    <property type="project" value="UniProtKB-UniRule"/>
</dbReference>